<dbReference type="InterPro" id="IPR011109">
    <property type="entry name" value="DNA_bind_recombinase_dom"/>
</dbReference>
<sequence>MFAEFARTGSADGVVALCGRPFPLRAYGGVWDGQLRWGKLTHGRVLGVLTNPAYAGAYVYGRYRTRRTVQPDGAVITTYPRVPRPGQRRGGEMVGVRGRRNRVMSLSCSSRRRFTSERVMGPC</sequence>
<evidence type="ECO:0000313" key="2">
    <source>
        <dbReference type="EMBL" id="GAA0380169.1"/>
    </source>
</evidence>
<reference evidence="2 3" key="1">
    <citation type="journal article" date="2019" name="Int. J. Syst. Evol. Microbiol.">
        <title>The Global Catalogue of Microorganisms (GCM) 10K type strain sequencing project: providing services to taxonomists for standard genome sequencing and annotation.</title>
        <authorList>
            <consortium name="The Broad Institute Genomics Platform"/>
            <consortium name="The Broad Institute Genome Sequencing Center for Infectious Disease"/>
            <person name="Wu L."/>
            <person name="Ma J."/>
        </authorList>
    </citation>
    <scope>NUCLEOTIDE SEQUENCE [LARGE SCALE GENOMIC DNA]</scope>
    <source>
        <strain evidence="2 3">JCM 4565</strain>
    </source>
</reference>
<evidence type="ECO:0000259" key="1">
    <source>
        <dbReference type="Pfam" id="PF07508"/>
    </source>
</evidence>
<name>A0ABN0Y1M4_9ACTN</name>
<dbReference type="EMBL" id="BAAABW010000042">
    <property type="protein sequence ID" value="GAA0380169.1"/>
    <property type="molecule type" value="Genomic_DNA"/>
</dbReference>
<organism evidence="2 3">
    <name type="scientific">Streptomyces blastmyceticus</name>
    <dbReference type="NCBI Taxonomy" id="68180"/>
    <lineage>
        <taxon>Bacteria</taxon>
        <taxon>Bacillati</taxon>
        <taxon>Actinomycetota</taxon>
        <taxon>Actinomycetes</taxon>
        <taxon>Kitasatosporales</taxon>
        <taxon>Streptomycetaceae</taxon>
        <taxon>Streptomyces</taxon>
    </lineage>
</organism>
<dbReference type="RefSeq" id="WP_344124178.1">
    <property type="nucleotide sequence ID" value="NZ_BAAABW010000042.1"/>
</dbReference>
<evidence type="ECO:0000313" key="3">
    <source>
        <dbReference type="Proteomes" id="UP001500063"/>
    </source>
</evidence>
<proteinExistence type="predicted"/>
<feature type="domain" description="Recombinase" evidence="1">
    <location>
        <begin position="37"/>
        <end position="71"/>
    </location>
</feature>
<gene>
    <name evidence="2" type="ORF">GCM10010319_68290</name>
</gene>
<keyword evidence="3" id="KW-1185">Reference proteome</keyword>
<dbReference type="Proteomes" id="UP001500063">
    <property type="component" value="Unassembled WGS sequence"/>
</dbReference>
<accession>A0ABN0Y1M4</accession>
<protein>
    <recommendedName>
        <fullName evidence="1">Recombinase domain-containing protein</fullName>
    </recommendedName>
</protein>
<comment type="caution">
    <text evidence="2">The sequence shown here is derived from an EMBL/GenBank/DDBJ whole genome shotgun (WGS) entry which is preliminary data.</text>
</comment>
<dbReference type="Pfam" id="PF07508">
    <property type="entry name" value="Recombinase"/>
    <property type="match status" value="1"/>
</dbReference>